<evidence type="ECO:0000313" key="2">
    <source>
        <dbReference type="EMBL" id="OWO92921.1"/>
    </source>
</evidence>
<evidence type="ECO:0008006" key="4">
    <source>
        <dbReference type="Google" id="ProtNLM"/>
    </source>
</evidence>
<comment type="caution">
    <text evidence="2">The sequence shown here is derived from an EMBL/GenBank/DDBJ whole genome shotgun (WGS) entry which is preliminary data.</text>
</comment>
<gene>
    <name evidence="2" type="ORF">B5E41_21060</name>
</gene>
<proteinExistence type="predicted"/>
<dbReference type="AlphaFoldDB" id="A0A246DRF5"/>
<dbReference type="RefSeq" id="WP_141098791.1">
    <property type="nucleotide sequence ID" value="NZ_MXPU01000014.1"/>
</dbReference>
<name>A0A246DRF5_9HYPH</name>
<accession>A0A246DRF5</accession>
<reference evidence="2 3" key="1">
    <citation type="submission" date="2017-03" db="EMBL/GenBank/DDBJ databases">
        <title>Genome of strain Rhizobium sp. CNPSo 668.</title>
        <authorList>
            <person name="Ribeiro R."/>
        </authorList>
    </citation>
    <scope>NUCLEOTIDE SEQUENCE [LARGE SCALE GENOMIC DNA]</scope>
    <source>
        <strain evidence="2 3">CNPSo 668</strain>
    </source>
</reference>
<protein>
    <recommendedName>
        <fullName evidence="4">NERD domain-containing protein</fullName>
    </recommendedName>
</protein>
<evidence type="ECO:0000256" key="1">
    <source>
        <dbReference type="SAM" id="Coils"/>
    </source>
</evidence>
<dbReference type="Proteomes" id="UP000197269">
    <property type="component" value="Unassembled WGS sequence"/>
</dbReference>
<feature type="coiled-coil region" evidence="1">
    <location>
        <begin position="581"/>
        <end position="608"/>
    </location>
</feature>
<evidence type="ECO:0000313" key="3">
    <source>
        <dbReference type="Proteomes" id="UP000197269"/>
    </source>
</evidence>
<organism evidence="2 3">
    <name type="scientific">Rhizobium esperanzae</name>
    <dbReference type="NCBI Taxonomy" id="1967781"/>
    <lineage>
        <taxon>Bacteria</taxon>
        <taxon>Pseudomonadati</taxon>
        <taxon>Pseudomonadota</taxon>
        <taxon>Alphaproteobacteria</taxon>
        <taxon>Hyphomicrobiales</taxon>
        <taxon>Rhizobiaceae</taxon>
        <taxon>Rhizobium/Agrobacterium group</taxon>
        <taxon>Rhizobium</taxon>
    </lineage>
</organism>
<keyword evidence="1" id="KW-0175">Coiled coil</keyword>
<sequence>MSESNNFRDFVLYLEAAWDNPGRTELPPPAVAFRDEEEQLNAMLAKVLLDDGSPFSVADLRKLIRYAALSNALTGRDGALLFVLEKIAQRFPVSQGLIKPSHERWHIALDVGRRLLALNNFRTPDSKTENMVAALQRLRDGGHSFSLDETGIDRNSDGFLTVTQQILARLTSVGRTKAFSFLEGLARRLYDYEFDQVLYSRNPKQHPRESSVPFGFLWQLTARVEGLTSIVADHNDVLHQAVALARDLVALTGIESYGQFWALSVSTRDIDQWLADATLHDHLFSLQQWTPFITPIFLRSFFGTDQDSRLRGQLGWGVEDAATASEALIREVATSPGVLTESALESVLPAETVSALLRDLTHQAPTPNNNYVSPFSAPEADLMFKPFCRAGSTADVFIPTRSAFGPACYEAVAAGLRKVLTKDEIGALTGEGLERTTGAILKFRDVHPTIEAKSYQMAGADGECDLVLEDDNTIIFIECKAKPITRTAMSGNAADAILLYLEGIVASQAQALQHQSMLESHGRIVFEDGFVLEHRARKIIRLSMTLFDYGTLQDRFVFAQLSAALTDSELVAKDPSAKKRVKKANETLEKLRKTLAIANNLNDDVSRQIWIRSLPTASLSIGQLAALLVEQNDVAKLARVLSRPASFATGSVLKEYHYLRMQQLV</sequence>
<dbReference type="EMBL" id="MXPU01000014">
    <property type="protein sequence ID" value="OWO92921.1"/>
    <property type="molecule type" value="Genomic_DNA"/>
</dbReference>